<name>X0V2T6_9ZZZZ</name>
<evidence type="ECO:0000313" key="1">
    <source>
        <dbReference type="EMBL" id="GAG12420.1"/>
    </source>
</evidence>
<reference evidence="1" key="1">
    <citation type="journal article" date="2014" name="Front. Microbiol.">
        <title>High frequency of phylogenetically diverse reductive dehalogenase-homologous genes in deep subseafloor sedimentary metagenomes.</title>
        <authorList>
            <person name="Kawai M."/>
            <person name="Futagami T."/>
            <person name="Toyoda A."/>
            <person name="Takaki Y."/>
            <person name="Nishi S."/>
            <person name="Hori S."/>
            <person name="Arai W."/>
            <person name="Tsubouchi T."/>
            <person name="Morono Y."/>
            <person name="Uchiyama I."/>
            <person name="Ito T."/>
            <person name="Fujiyama A."/>
            <person name="Inagaki F."/>
            <person name="Takami H."/>
        </authorList>
    </citation>
    <scope>NUCLEOTIDE SEQUENCE</scope>
    <source>
        <strain evidence="1">Expedition CK06-06</strain>
    </source>
</reference>
<accession>X0V2T6</accession>
<dbReference type="EMBL" id="BARS01022224">
    <property type="protein sequence ID" value="GAG12420.1"/>
    <property type="molecule type" value="Genomic_DNA"/>
</dbReference>
<dbReference type="Pfam" id="PF13385">
    <property type="entry name" value="Laminin_G_3"/>
    <property type="match status" value="1"/>
</dbReference>
<evidence type="ECO:0008006" key="2">
    <source>
        <dbReference type="Google" id="ProtNLM"/>
    </source>
</evidence>
<dbReference type="Gene3D" id="2.60.120.200">
    <property type="match status" value="1"/>
</dbReference>
<feature type="non-terminal residue" evidence="1">
    <location>
        <position position="1"/>
    </location>
</feature>
<dbReference type="InterPro" id="IPR013320">
    <property type="entry name" value="ConA-like_dom_sf"/>
</dbReference>
<organism evidence="1">
    <name type="scientific">marine sediment metagenome</name>
    <dbReference type="NCBI Taxonomy" id="412755"/>
    <lineage>
        <taxon>unclassified sequences</taxon>
        <taxon>metagenomes</taxon>
        <taxon>ecological metagenomes</taxon>
    </lineage>
</organism>
<gene>
    <name evidence="1" type="ORF">S01H1_35558</name>
</gene>
<dbReference type="SUPFAM" id="SSF49899">
    <property type="entry name" value="Concanavalin A-like lectins/glucanases"/>
    <property type="match status" value="1"/>
</dbReference>
<proteinExistence type="predicted"/>
<comment type="caution">
    <text evidence="1">The sequence shown here is derived from an EMBL/GenBank/DDBJ whole genome shotgun (WGS) entry which is preliminary data.</text>
</comment>
<protein>
    <recommendedName>
        <fullName evidence="2">LamG-like jellyroll fold domain-containing protein</fullName>
    </recommendedName>
</protein>
<dbReference type="AlphaFoldDB" id="X0V2T6"/>
<sequence length="271" mass="29733">AAVTNASPPACNNAAAQLTDDYSYVIGSVDFDDPNGHIALQSSYQWLANDVPISNGQVLELLLLHLDNSVDGSAGESPLQAVDVDYTAGKWGSALMLGPDGKLRFQRQGNLALDEGTIEMWIAARADGDDPIYASHSHYLFYYHAPNGDYTMIAQSGNSGVIYAGGTVNGQWQSAYSNRATTRTWLAGQWHHIVYTFSVSNNFMRFYLDGVLMAESNEGHYWMPSLAANDFYIGARHWADAAHYLIDEVRILGRVATAEQIAAWARRSDQS</sequence>
<feature type="non-terminal residue" evidence="1">
    <location>
        <position position="271"/>
    </location>
</feature>